<organism evidence="1 2">
    <name type="scientific">Halobacteroides halobius (strain ATCC 35273 / DSM 5150 / MD-1)</name>
    <dbReference type="NCBI Taxonomy" id="748449"/>
    <lineage>
        <taxon>Bacteria</taxon>
        <taxon>Bacillati</taxon>
        <taxon>Bacillota</taxon>
        <taxon>Clostridia</taxon>
        <taxon>Halanaerobiales</taxon>
        <taxon>Halobacteroidaceae</taxon>
        <taxon>Halobacteroides</taxon>
    </lineage>
</organism>
<dbReference type="eggNOG" id="ENOG50337XF">
    <property type="taxonomic scope" value="Bacteria"/>
</dbReference>
<gene>
    <name evidence="1" type="ordered locus">Halha_1614</name>
</gene>
<evidence type="ECO:0000313" key="1">
    <source>
        <dbReference type="EMBL" id="AGB41552.1"/>
    </source>
</evidence>
<proteinExistence type="predicted"/>
<reference evidence="2" key="1">
    <citation type="submission" date="2012-02" db="EMBL/GenBank/DDBJ databases">
        <title>The complete genome of Halobacteroides halobius DSM 5150.</title>
        <authorList>
            <person name="Lucas S."/>
            <person name="Copeland A."/>
            <person name="Lapidus A."/>
            <person name="Glavina del Rio T."/>
            <person name="Dalin E."/>
            <person name="Tice H."/>
            <person name="Bruce D."/>
            <person name="Goodwin L."/>
            <person name="Pitluck S."/>
            <person name="Peters L."/>
            <person name="Mikhailova N."/>
            <person name="Gu W."/>
            <person name="Kyrpides N."/>
            <person name="Mavromatis K."/>
            <person name="Ivanova N."/>
            <person name="Brettin T."/>
            <person name="Detter J.C."/>
            <person name="Han C."/>
            <person name="Larimer F."/>
            <person name="Land M."/>
            <person name="Hauser L."/>
            <person name="Markowitz V."/>
            <person name="Cheng J.-F."/>
            <person name="Hugenholtz P."/>
            <person name="Woyke T."/>
            <person name="Wu D."/>
            <person name="Tindall B."/>
            <person name="Pomrenke H."/>
            <person name="Brambilla E."/>
            <person name="Klenk H.-P."/>
            <person name="Eisen J.A."/>
        </authorList>
    </citation>
    <scope>NUCLEOTIDE SEQUENCE [LARGE SCALE GENOMIC DNA]</scope>
    <source>
        <strain evidence="2">ATCC 35273 / DSM 5150 / MD-1</strain>
    </source>
</reference>
<dbReference type="EMBL" id="CP003359">
    <property type="protein sequence ID" value="AGB41552.1"/>
    <property type="molecule type" value="Genomic_DNA"/>
</dbReference>
<dbReference type="HOGENOM" id="CLU_124880_0_0_9"/>
<keyword evidence="2" id="KW-1185">Reference proteome</keyword>
<dbReference type="Proteomes" id="UP000010880">
    <property type="component" value="Chromosome"/>
</dbReference>
<protein>
    <submittedName>
        <fullName evidence="1">Uncharacterized protein</fullName>
    </submittedName>
</protein>
<evidence type="ECO:0000313" key="2">
    <source>
        <dbReference type="Proteomes" id="UP000010880"/>
    </source>
</evidence>
<dbReference type="STRING" id="748449.Halha_1614"/>
<accession>L0K8D6</accession>
<dbReference type="AlphaFoldDB" id="L0K8D6"/>
<dbReference type="OrthoDB" id="2112506at2"/>
<sequence length="175" mass="20275">MKKINLKVLVLVVVVSLVVFFAGNYLVNYYQINYALQGDLVAISGVKKVKITKLETKYKLEISLNRVENLQQTFNQIKSRVKESLPEKEYKMTFVSEDYFKFEKLSNKVNLALYAAIETGKFLELEERMSIYQERYDLKKAKVQVDASYIYLSLVKGNDEIYKVINRKTGGENNG</sequence>
<dbReference type="RefSeq" id="WP_015327269.1">
    <property type="nucleotide sequence ID" value="NC_019978.1"/>
</dbReference>
<name>L0K8D6_HALHC</name>
<dbReference type="KEGG" id="hhl:Halha_1614"/>